<protein>
    <submittedName>
        <fullName evidence="4">Peptidoglycan DD-metalloendopeptidase family protein</fullName>
    </submittedName>
</protein>
<evidence type="ECO:0000259" key="3">
    <source>
        <dbReference type="Pfam" id="PF01551"/>
    </source>
</evidence>
<organism evidence="4 5">
    <name type="scientific">Candidatus Cryptobacteroides excrementavium</name>
    <dbReference type="NCBI Taxonomy" id="2840759"/>
    <lineage>
        <taxon>Bacteria</taxon>
        <taxon>Pseudomonadati</taxon>
        <taxon>Bacteroidota</taxon>
        <taxon>Bacteroidia</taxon>
        <taxon>Bacteroidales</taxon>
        <taxon>Candidatus Cryptobacteroides</taxon>
    </lineage>
</organism>
<dbReference type="AlphaFoldDB" id="A0A9D9J3E1"/>
<comment type="caution">
    <text evidence="4">The sequence shown here is derived from an EMBL/GenBank/DDBJ whole genome shotgun (WGS) entry which is preliminary data.</text>
</comment>
<dbReference type="Proteomes" id="UP000823750">
    <property type="component" value="Unassembled WGS sequence"/>
</dbReference>
<dbReference type="Gene3D" id="2.70.70.10">
    <property type="entry name" value="Glucose Permease (Domain IIA)"/>
    <property type="match status" value="1"/>
</dbReference>
<dbReference type="InterPro" id="IPR050570">
    <property type="entry name" value="Cell_wall_metabolism_enzyme"/>
</dbReference>
<keyword evidence="2" id="KW-0175">Coiled coil</keyword>
<feature type="coiled-coil region" evidence="2">
    <location>
        <begin position="90"/>
        <end position="117"/>
    </location>
</feature>
<feature type="coiled-coil region" evidence="2">
    <location>
        <begin position="161"/>
        <end position="248"/>
    </location>
</feature>
<sequence>MNRIFLKIFSVAVILTAILYRLPAQDTRAYEARVASLEKEIAILDRQISDNAVQSRNLLSDLTLIRKQISNRKELIRAADRQIRVYSDGIYSAQRQINRLQERVDTLTAHYARLVRSAYKNRDAKIWYMYILASDNLGQAFRRYGYFKNLAAGMKAQALKIDEAKAELGAEKARLQKLKSETESVKRQRTKELSSLQTDENKAEVMVGRLRQDKRKYQKELASKKKQVDALNKEIERLVQEAMRAAEAKGGEKPQIDYKLASEFSKNKGKLPWPAEGPVVEGFGQRYHPVFTRLKLPFSNGIDIALSPGTSVYAVFDGVVKQIVVMPGYNICVLVQHGNYFSFYCKLQSAAVKAGDKVKTGQKIGTVDTINGETRLHFQIWQGQNPQNPELWLRRK</sequence>
<dbReference type="InterPro" id="IPR011055">
    <property type="entry name" value="Dup_hybrid_motif"/>
</dbReference>
<dbReference type="Pfam" id="PF01551">
    <property type="entry name" value="Peptidase_M23"/>
    <property type="match status" value="1"/>
</dbReference>
<dbReference type="CDD" id="cd12797">
    <property type="entry name" value="M23_peptidase"/>
    <property type="match status" value="1"/>
</dbReference>
<dbReference type="InterPro" id="IPR016047">
    <property type="entry name" value="M23ase_b-sheet_dom"/>
</dbReference>
<evidence type="ECO:0000256" key="2">
    <source>
        <dbReference type="SAM" id="Coils"/>
    </source>
</evidence>
<dbReference type="PANTHER" id="PTHR21666:SF289">
    <property type="entry name" value="L-ALA--D-GLU ENDOPEPTIDASE"/>
    <property type="match status" value="1"/>
</dbReference>
<gene>
    <name evidence="4" type="ORF">IAB78_05295</name>
</gene>
<reference evidence="4" key="1">
    <citation type="submission" date="2020-10" db="EMBL/GenBank/DDBJ databases">
        <authorList>
            <person name="Gilroy R."/>
        </authorList>
    </citation>
    <scope>NUCLEOTIDE SEQUENCE</scope>
    <source>
        <strain evidence="4">B2-16538</strain>
    </source>
</reference>
<evidence type="ECO:0000256" key="1">
    <source>
        <dbReference type="ARBA" id="ARBA00022729"/>
    </source>
</evidence>
<name>A0A9D9J3E1_9BACT</name>
<proteinExistence type="predicted"/>
<keyword evidence="1" id="KW-0732">Signal</keyword>
<reference evidence="4" key="2">
    <citation type="journal article" date="2021" name="PeerJ">
        <title>Extensive microbial diversity within the chicken gut microbiome revealed by metagenomics and culture.</title>
        <authorList>
            <person name="Gilroy R."/>
            <person name="Ravi A."/>
            <person name="Getino M."/>
            <person name="Pursley I."/>
            <person name="Horton D.L."/>
            <person name="Alikhan N.F."/>
            <person name="Baker D."/>
            <person name="Gharbi K."/>
            <person name="Hall N."/>
            <person name="Watson M."/>
            <person name="Adriaenssens E.M."/>
            <person name="Foster-Nyarko E."/>
            <person name="Jarju S."/>
            <person name="Secka A."/>
            <person name="Antonio M."/>
            <person name="Oren A."/>
            <person name="Chaudhuri R.R."/>
            <person name="La Ragione R."/>
            <person name="Hildebrand F."/>
            <person name="Pallen M.J."/>
        </authorList>
    </citation>
    <scope>NUCLEOTIDE SEQUENCE</scope>
    <source>
        <strain evidence="4">B2-16538</strain>
    </source>
</reference>
<dbReference type="GO" id="GO:0004222">
    <property type="term" value="F:metalloendopeptidase activity"/>
    <property type="evidence" value="ECO:0007669"/>
    <property type="project" value="TreeGrafter"/>
</dbReference>
<evidence type="ECO:0000313" key="5">
    <source>
        <dbReference type="Proteomes" id="UP000823750"/>
    </source>
</evidence>
<evidence type="ECO:0000313" key="4">
    <source>
        <dbReference type="EMBL" id="MBO8485821.1"/>
    </source>
</evidence>
<feature type="domain" description="M23ase beta-sheet core" evidence="3">
    <location>
        <begin position="298"/>
        <end position="389"/>
    </location>
</feature>
<dbReference type="SUPFAM" id="SSF51261">
    <property type="entry name" value="Duplicated hybrid motif"/>
    <property type="match status" value="1"/>
</dbReference>
<dbReference type="EMBL" id="JADILX010000082">
    <property type="protein sequence ID" value="MBO8485821.1"/>
    <property type="molecule type" value="Genomic_DNA"/>
</dbReference>
<dbReference type="PANTHER" id="PTHR21666">
    <property type="entry name" value="PEPTIDASE-RELATED"/>
    <property type="match status" value="1"/>
</dbReference>
<accession>A0A9D9J3E1</accession>
<dbReference type="Gene3D" id="6.10.250.3150">
    <property type="match status" value="1"/>
</dbReference>